<evidence type="ECO:0008006" key="3">
    <source>
        <dbReference type="Google" id="ProtNLM"/>
    </source>
</evidence>
<dbReference type="RefSeq" id="WP_212331979.1">
    <property type="nucleotide sequence ID" value="NZ_JAGVRH010000010.1"/>
</dbReference>
<keyword evidence="2" id="KW-1185">Reference proteome</keyword>
<proteinExistence type="predicted"/>
<evidence type="ECO:0000313" key="1">
    <source>
        <dbReference type="EMBL" id="MBS2126550.1"/>
    </source>
</evidence>
<dbReference type="EMBL" id="JAGVRH010000010">
    <property type="protein sequence ID" value="MBS2126550.1"/>
    <property type="molecule type" value="Genomic_DNA"/>
</dbReference>
<name>A0ABS5K3Q2_9MOLU</name>
<protein>
    <recommendedName>
        <fullName evidence="3">Secreted protein</fullName>
    </recommendedName>
</protein>
<dbReference type="Proteomes" id="UP000811481">
    <property type="component" value="Unassembled WGS sequence"/>
</dbReference>
<comment type="caution">
    <text evidence="1">The sequence shown here is derived from an EMBL/GenBank/DDBJ whole genome shotgun (WGS) entry which is preliminary data.</text>
</comment>
<gene>
    <name evidence="1" type="ORF">J8J04_02520</name>
</gene>
<accession>A0ABS5K3Q2</accession>
<reference evidence="1" key="1">
    <citation type="submission" date="2021-04" db="EMBL/GenBank/DDBJ databases">
        <title>Draft genome sequence of StrPh-CL8, a phytoplasma strain causing strawberry phyllody in Chile.</title>
        <authorList>
            <person name="Cui W."/>
            <person name="Zamorano A."/>
            <person name="Fiore N."/>
        </authorList>
    </citation>
    <scope>NUCLEOTIDE SEQUENCE [LARGE SCALE GENOMIC DNA]</scope>
    <source>
        <strain evidence="1">StrPh-Cl</strain>
    </source>
</reference>
<sequence length="53" mass="6209">MIQTKTPKKVLLIVISLLIFVLSHKTIYAHNYFHKQTKSKIKFILLLKTVNVN</sequence>
<evidence type="ECO:0000313" key="2">
    <source>
        <dbReference type="Proteomes" id="UP000811481"/>
    </source>
</evidence>
<organism evidence="1 2">
    <name type="scientific">'Fragaria x ananassa' phyllody phytoplasma</name>
    <dbReference type="NCBI Taxonomy" id="2358428"/>
    <lineage>
        <taxon>Bacteria</taxon>
        <taxon>Bacillati</taxon>
        <taxon>Mycoplasmatota</taxon>
        <taxon>Mollicutes</taxon>
        <taxon>Acholeplasmatales</taxon>
        <taxon>Acholeplasmataceae</taxon>
        <taxon>Candidatus Phytoplasma</taxon>
        <taxon>16SrXIII (Mexican periwinkle virescence group)</taxon>
    </lineage>
</organism>